<evidence type="ECO:0000256" key="2">
    <source>
        <dbReference type="ARBA" id="ARBA00023002"/>
    </source>
</evidence>
<keyword evidence="2" id="KW-0560">Oxidoreductase</keyword>
<proteinExistence type="inferred from homology"/>
<evidence type="ECO:0000313" key="4">
    <source>
        <dbReference type="Proteomes" id="UP001420932"/>
    </source>
</evidence>
<evidence type="ECO:0000313" key="3">
    <source>
        <dbReference type="EMBL" id="KAK9122200.1"/>
    </source>
</evidence>
<comment type="similarity">
    <text evidence="1">Belongs to the short-chain dehydrogenases/reductases (SDR) family.</text>
</comment>
<evidence type="ECO:0000256" key="1">
    <source>
        <dbReference type="ARBA" id="ARBA00006484"/>
    </source>
</evidence>
<dbReference type="Gene3D" id="3.40.50.720">
    <property type="entry name" value="NAD(P)-binding Rossmann-like Domain"/>
    <property type="match status" value="1"/>
</dbReference>
<dbReference type="PANTHER" id="PTHR24320:SF114">
    <property type="entry name" value="OS03G0115700 PROTEIN"/>
    <property type="match status" value="1"/>
</dbReference>
<dbReference type="PRINTS" id="PR00081">
    <property type="entry name" value="GDHRDH"/>
</dbReference>
<organism evidence="3 4">
    <name type="scientific">Stephania yunnanensis</name>
    <dbReference type="NCBI Taxonomy" id="152371"/>
    <lineage>
        <taxon>Eukaryota</taxon>
        <taxon>Viridiplantae</taxon>
        <taxon>Streptophyta</taxon>
        <taxon>Embryophyta</taxon>
        <taxon>Tracheophyta</taxon>
        <taxon>Spermatophyta</taxon>
        <taxon>Magnoliopsida</taxon>
        <taxon>Ranunculales</taxon>
        <taxon>Menispermaceae</taxon>
        <taxon>Menispermoideae</taxon>
        <taxon>Cissampelideae</taxon>
        <taxon>Stephania</taxon>
    </lineage>
</organism>
<comment type="caution">
    <text evidence="3">The sequence shown here is derived from an EMBL/GenBank/DDBJ whole genome shotgun (WGS) entry which is preliminary data.</text>
</comment>
<dbReference type="InterPro" id="IPR002347">
    <property type="entry name" value="SDR_fam"/>
</dbReference>
<dbReference type="InterPro" id="IPR036291">
    <property type="entry name" value="NAD(P)-bd_dom_sf"/>
</dbReference>
<dbReference type="PANTHER" id="PTHR24320">
    <property type="entry name" value="RETINOL DEHYDROGENASE"/>
    <property type="match status" value="1"/>
</dbReference>
<dbReference type="Proteomes" id="UP001420932">
    <property type="component" value="Unassembled WGS sequence"/>
</dbReference>
<sequence length="341" mass="37381">MLGTVKETIKYLTGIVGESGFGSKSTVDQVLEDTNLNLGTITAIITGATSGIGLELALALANRSATLVLPTHHPHTADTIISRIASDFPNAQIIALPLDLSSLSSVRSFVSRFEALNLPLNLLINNAGRFCYEYERSEDGVEMTFATNYLGHFLLTNMLVEKMVVTARTDGVEGRVVNVTSQSHAWFEGDGIRYLRMVNEDGRFYNATRAYELSKLANVWHTTEIARKLKKMEANVTANCVHPGIVKTRLNRQREGLTTDLIFFLASKLLKTIPQAAGAVCYVATHPKVKGVSGKYFVDCNEAAWPSKLGSDENEAAKMWDFSEALIAEKLKLGLNSVYSL</sequence>
<gene>
    <name evidence="3" type="ORF">Syun_019817</name>
</gene>
<dbReference type="Pfam" id="PF00106">
    <property type="entry name" value="adh_short"/>
    <property type="match status" value="1"/>
</dbReference>
<evidence type="ECO:0008006" key="5">
    <source>
        <dbReference type="Google" id="ProtNLM"/>
    </source>
</evidence>
<dbReference type="GO" id="GO:0016491">
    <property type="term" value="F:oxidoreductase activity"/>
    <property type="evidence" value="ECO:0007669"/>
    <property type="project" value="UniProtKB-KW"/>
</dbReference>
<dbReference type="AlphaFoldDB" id="A0AAP0NYB3"/>
<protein>
    <recommendedName>
        <fullName evidence="5">Short-chain dehydrogenase TIC 32, chloroplastic</fullName>
    </recommendedName>
</protein>
<name>A0AAP0NYB3_9MAGN</name>
<dbReference type="SUPFAM" id="SSF51735">
    <property type="entry name" value="NAD(P)-binding Rossmann-fold domains"/>
    <property type="match status" value="1"/>
</dbReference>
<reference evidence="3 4" key="1">
    <citation type="submission" date="2024-01" db="EMBL/GenBank/DDBJ databases">
        <title>Genome assemblies of Stephania.</title>
        <authorList>
            <person name="Yang L."/>
        </authorList>
    </citation>
    <scope>NUCLEOTIDE SEQUENCE [LARGE SCALE GENOMIC DNA]</scope>
    <source>
        <strain evidence="3">YNDBR</strain>
        <tissue evidence="3">Leaf</tissue>
    </source>
</reference>
<keyword evidence="4" id="KW-1185">Reference proteome</keyword>
<accession>A0AAP0NYB3</accession>
<dbReference type="EMBL" id="JBBNAF010000008">
    <property type="protein sequence ID" value="KAK9122200.1"/>
    <property type="molecule type" value="Genomic_DNA"/>
</dbReference>